<gene>
    <name evidence="1" type="ORF">EV182_000244</name>
</gene>
<keyword evidence="2" id="KW-1185">Reference proteome</keyword>
<reference evidence="1" key="1">
    <citation type="submission" date="2022-06" db="EMBL/GenBank/DDBJ databases">
        <title>Phylogenomic reconstructions and comparative analyses of Kickxellomycotina fungi.</title>
        <authorList>
            <person name="Reynolds N.K."/>
            <person name="Stajich J.E."/>
            <person name="Barry K."/>
            <person name="Grigoriev I.V."/>
            <person name="Crous P."/>
            <person name="Smith M.E."/>
        </authorList>
    </citation>
    <scope>NUCLEOTIDE SEQUENCE</scope>
    <source>
        <strain evidence="1">RSA 2271</strain>
    </source>
</reference>
<evidence type="ECO:0000313" key="2">
    <source>
        <dbReference type="Proteomes" id="UP001145114"/>
    </source>
</evidence>
<dbReference type="EMBL" id="JAMZIH010005149">
    <property type="protein sequence ID" value="KAJ1675951.1"/>
    <property type="molecule type" value="Genomic_DNA"/>
</dbReference>
<accession>A0ACC1HHW0</accession>
<proteinExistence type="predicted"/>
<sequence>MTSYNPSDGFSFGSSSDFGLSYRLINSPSSANNHHHHHQHDNAEDNSDDTLQFSFDEEIQQQERRRHFTDSSSSFYYNNSPGSEDNFDSEHDAAPSNHHQWDGPATYNNPPSVAPIAMPPPSTYHDPRLRHLSFHEREQLIRWQQSQQDDDDDDDLSNLKFMPPHQYLQQKEAARPESDYYGTNFEDYEYRFLNSDS</sequence>
<comment type="caution">
    <text evidence="1">The sequence shown here is derived from an EMBL/GenBank/DDBJ whole genome shotgun (WGS) entry which is preliminary data.</text>
</comment>
<evidence type="ECO:0000313" key="1">
    <source>
        <dbReference type="EMBL" id="KAJ1675951.1"/>
    </source>
</evidence>
<dbReference type="Proteomes" id="UP001145114">
    <property type="component" value="Unassembled WGS sequence"/>
</dbReference>
<organism evidence="1 2">
    <name type="scientific">Spiromyces aspiralis</name>
    <dbReference type="NCBI Taxonomy" id="68401"/>
    <lineage>
        <taxon>Eukaryota</taxon>
        <taxon>Fungi</taxon>
        <taxon>Fungi incertae sedis</taxon>
        <taxon>Zoopagomycota</taxon>
        <taxon>Kickxellomycotina</taxon>
        <taxon>Kickxellomycetes</taxon>
        <taxon>Kickxellales</taxon>
        <taxon>Kickxellaceae</taxon>
        <taxon>Spiromyces</taxon>
    </lineage>
</organism>
<protein>
    <submittedName>
        <fullName evidence="1">Uncharacterized protein</fullName>
    </submittedName>
</protein>
<name>A0ACC1HHW0_9FUNG</name>